<accession>A0AA97KZJ4</accession>
<evidence type="ECO:0000256" key="14">
    <source>
        <dbReference type="SAM" id="Phobius"/>
    </source>
</evidence>
<feature type="transmembrane region" description="Helical" evidence="14">
    <location>
        <begin position="495"/>
        <end position="517"/>
    </location>
</feature>
<comment type="subcellular location">
    <subcellularLocation>
        <location evidence="1">Cell membrane</location>
        <topology evidence="1">Multi-pass membrane protein</topology>
    </subcellularLocation>
</comment>
<feature type="transmembrane region" description="Helical" evidence="14">
    <location>
        <begin position="411"/>
        <end position="433"/>
    </location>
</feature>
<dbReference type="InterPro" id="IPR001740">
    <property type="entry name" value="GPCR_2_EMR1-like_rcpt"/>
</dbReference>
<dbReference type="Gene3D" id="1.20.1070.10">
    <property type="entry name" value="Rhodopsin 7-helix transmembrane proteins"/>
    <property type="match status" value="1"/>
</dbReference>
<feature type="transmembrane region" description="Helical" evidence="14">
    <location>
        <begin position="523"/>
        <end position="546"/>
    </location>
</feature>
<keyword evidence="3" id="KW-1003">Cell membrane</keyword>
<reference evidence="18" key="1">
    <citation type="submission" date="2025-08" db="UniProtKB">
        <authorList>
            <consortium name="RefSeq"/>
        </authorList>
    </citation>
    <scope>IDENTIFICATION</scope>
    <source>
        <tissue evidence="18">Blood</tissue>
    </source>
</reference>
<keyword evidence="11" id="KW-1015">Disulfide bond</keyword>
<feature type="domain" description="G-protein coupled receptors family 2 profile 2" evidence="16">
    <location>
        <begin position="301"/>
        <end position="547"/>
    </location>
</feature>
<sequence length="599" mass="66646">MVTLVGIYKCICEEIPYHCRPDILRENDNIMKCLNATKQNSLDHNSFYCSVVGSTYSLLSSSCENDSLASSLEDTAESFEKLIVNNSLWNIETKEEVVSAVTLVLEGLGSAAVTTALSSPETPTQTVITKSVVIQTQLINEEQISKRETVRLEAQGDQLAIHSSAVAGTSTQGLIAVAFLSYNGLESVLGNSSFLKNMTLRNGRTVEDIHMNSRVVSASTSSWMRNISSPINLTFRHVEDKDPQKETICVHLNSASKDGAWTPEGCWHLHSNVSHSKCSCQYLSTFAVLMATKPKQGDLILFFISYVGLIISLICLFVSIVTFLYCRSIQNSSTFIHLQLSLCLFFADILFIAGIDKTYNKVMCSVIAGLLHYLFLACFVWMFLEGVNLYFIVKNLKVANYSRANKHMRVFMYICGYGIPALIVAVSAASAPWAYGTHYNCWLNTDNGFHWSFLGPVCAIIVINTVFFCLILKILHEKLASLNSKVSTLKNTRSLTFKAIAHLFILGLSWCLGLFQFGPLADIMAYLFTLTNSVQGAFIFLVHCLLNKKVRESYWNCICRHKYIQPSTTEISMTAAPSSVTTENLQNTAPAQQQKVTWE</sequence>
<keyword evidence="7" id="KW-0677">Repeat</keyword>
<dbReference type="AlphaFoldDB" id="A0AA97KZJ4"/>
<dbReference type="SMART" id="SM00303">
    <property type="entry name" value="GPS"/>
    <property type="match status" value="1"/>
</dbReference>
<dbReference type="FunFam" id="1.20.1070.10:FF:000054">
    <property type="entry name" value="Adhesion G protein-coupled receptor E3"/>
    <property type="match status" value="1"/>
</dbReference>
<evidence type="ECO:0000256" key="7">
    <source>
        <dbReference type="ARBA" id="ARBA00022737"/>
    </source>
</evidence>
<comment type="similarity">
    <text evidence="2">Belongs to the G-protein coupled receptor 2 family. Adhesion G-protein coupled receptor (ADGR) subfamily.</text>
</comment>
<evidence type="ECO:0000256" key="2">
    <source>
        <dbReference type="ARBA" id="ARBA00007343"/>
    </source>
</evidence>
<protein>
    <submittedName>
        <fullName evidence="18">Adhesion G protein-coupled receptor E2-like</fullName>
    </submittedName>
</protein>
<feature type="transmembrane region" description="Helical" evidence="14">
    <location>
        <begin position="367"/>
        <end position="391"/>
    </location>
</feature>
<feature type="transmembrane region" description="Helical" evidence="14">
    <location>
        <begin position="299"/>
        <end position="326"/>
    </location>
</feature>
<dbReference type="PRINTS" id="PR00249">
    <property type="entry name" value="GPCRSECRETIN"/>
</dbReference>
<dbReference type="PRINTS" id="PR01128">
    <property type="entry name" value="EMR1HORMONER"/>
</dbReference>
<evidence type="ECO:0000256" key="10">
    <source>
        <dbReference type="ARBA" id="ARBA00023136"/>
    </source>
</evidence>
<dbReference type="GO" id="GO:0007189">
    <property type="term" value="P:adenylate cyclase-activating G protein-coupled receptor signaling pathway"/>
    <property type="evidence" value="ECO:0007669"/>
    <property type="project" value="TreeGrafter"/>
</dbReference>
<feature type="domain" description="GAIN-B" evidence="15">
    <location>
        <begin position="123"/>
        <end position="296"/>
    </location>
</feature>
<evidence type="ECO:0000259" key="15">
    <source>
        <dbReference type="PROSITE" id="PS50221"/>
    </source>
</evidence>
<keyword evidence="9 14" id="KW-1133">Transmembrane helix</keyword>
<feature type="region of interest" description="Disordered" evidence="13">
    <location>
        <begin position="579"/>
        <end position="599"/>
    </location>
</feature>
<organism evidence="17 18">
    <name type="scientific">Eublepharis macularius</name>
    <name type="common">Leopard gecko</name>
    <name type="synonym">Cyrtodactylus macularius</name>
    <dbReference type="NCBI Taxonomy" id="481883"/>
    <lineage>
        <taxon>Eukaryota</taxon>
        <taxon>Metazoa</taxon>
        <taxon>Chordata</taxon>
        <taxon>Craniata</taxon>
        <taxon>Vertebrata</taxon>
        <taxon>Euteleostomi</taxon>
        <taxon>Lepidosauria</taxon>
        <taxon>Squamata</taxon>
        <taxon>Bifurcata</taxon>
        <taxon>Gekkota</taxon>
        <taxon>Eublepharidae</taxon>
        <taxon>Eublepharinae</taxon>
        <taxon>Eublepharis</taxon>
    </lineage>
</organism>
<dbReference type="Pfam" id="PF00002">
    <property type="entry name" value="7tm_2"/>
    <property type="match status" value="1"/>
</dbReference>
<dbReference type="InterPro" id="IPR000832">
    <property type="entry name" value="GPCR_2_secretin-like"/>
</dbReference>
<dbReference type="GeneID" id="129330709"/>
<dbReference type="PROSITE" id="PS50261">
    <property type="entry name" value="G_PROTEIN_RECEP_F2_4"/>
    <property type="match status" value="1"/>
</dbReference>
<dbReference type="PROSITE" id="PS50221">
    <property type="entry name" value="GAIN_B"/>
    <property type="match status" value="1"/>
</dbReference>
<dbReference type="PANTHER" id="PTHR12011">
    <property type="entry name" value="ADHESION G-PROTEIN COUPLED RECEPTOR"/>
    <property type="match status" value="1"/>
</dbReference>
<keyword evidence="5 14" id="KW-0812">Transmembrane</keyword>
<evidence type="ECO:0000256" key="3">
    <source>
        <dbReference type="ARBA" id="ARBA00022475"/>
    </source>
</evidence>
<gene>
    <name evidence="18" type="primary">LOC129330709</name>
</gene>
<evidence type="ECO:0000256" key="13">
    <source>
        <dbReference type="SAM" id="MobiDB-lite"/>
    </source>
</evidence>
<dbReference type="InterPro" id="IPR046338">
    <property type="entry name" value="GAIN_dom_sf"/>
</dbReference>
<keyword evidence="12" id="KW-0325">Glycoprotein</keyword>
<feature type="transmembrane region" description="Helical" evidence="14">
    <location>
        <begin position="453"/>
        <end position="475"/>
    </location>
</feature>
<dbReference type="InterPro" id="IPR017981">
    <property type="entry name" value="GPCR_2-like_7TM"/>
</dbReference>
<dbReference type="GO" id="GO:0005886">
    <property type="term" value="C:plasma membrane"/>
    <property type="evidence" value="ECO:0007669"/>
    <property type="project" value="UniProtKB-SubCell"/>
</dbReference>
<keyword evidence="6" id="KW-0732">Signal</keyword>
<feature type="transmembrane region" description="Helical" evidence="14">
    <location>
        <begin position="338"/>
        <end position="355"/>
    </location>
</feature>
<dbReference type="Proteomes" id="UP001190640">
    <property type="component" value="Chromosome 5"/>
</dbReference>
<evidence type="ECO:0000313" key="18">
    <source>
        <dbReference type="RefSeq" id="XP_054836840.1"/>
    </source>
</evidence>
<dbReference type="InterPro" id="IPR057244">
    <property type="entry name" value="GAIN_B"/>
</dbReference>
<dbReference type="GO" id="GO:0007166">
    <property type="term" value="P:cell surface receptor signaling pathway"/>
    <property type="evidence" value="ECO:0007669"/>
    <property type="project" value="InterPro"/>
</dbReference>
<dbReference type="InterPro" id="IPR017983">
    <property type="entry name" value="GPCR_2_secretin-like_CS"/>
</dbReference>
<dbReference type="Pfam" id="PF01825">
    <property type="entry name" value="GPS"/>
    <property type="match status" value="1"/>
</dbReference>
<dbReference type="RefSeq" id="XP_054836840.1">
    <property type="nucleotide sequence ID" value="XM_054980865.1"/>
</dbReference>
<evidence type="ECO:0000256" key="5">
    <source>
        <dbReference type="ARBA" id="ARBA00022692"/>
    </source>
</evidence>
<dbReference type="KEGG" id="emc:129330709"/>
<name>A0AA97KZJ4_EUBMA</name>
<evidence type="ECO:0000256" key="6">
    <source>
        <dbReference type="ARBA" id="ARBA00022729"/>
    </source>
</evidence>
<keyword evidence="8" id="KW-0106">Calcium</keyword>
<keyword evidence="10 14" id="KW-0472">Membrane</keyword>
<evidence type="ECO:0000256" key="1">
    <source>
        <dbReference type="ARBA" id="ARBA00004651"/>
    </source>
</evidence>
<dbReference type="GO" id="GO:0004930">
    <property type="term" value="F:G protein-coupled receptor activity"/>
    <property type="evidence" value="ECO:0007669"/>
    <property type="project" value="InterPro"/>
</dbReference>
<dbReference type="InterPro" id="IPR000203">
    <property type="entry name" value="GPS"/>
</dbReference>
<proteinExistence type="inferred from homology"/>
<evidence type="ECO:0000256" key="8">
    <source>
        <dbReference type="ARBA" id="ARBA00022837"/>
    </source>
</evidence>
<evidence type="ECO:0000313" key="17">
    <source>
        <dbReference type="Proteomes" id="UP001190640"/>
    </source>
</evidence>
<dbReference type="Gene3D" id="2.60.220.50">
    <property type="match status" value="1"/>
</dbReference>
<evidence type="ECO:0000256" key="11">
    <source>
        <dbReference type="ARBA" id="ARBA00023157"/>
    </source>
</evidence>
<evidence type="ECO:0000256" key="9">
    <source>
        <dbReference type="ARBA" id="ARBA00022989"/>
    </source>
</evidence>
<evidence type="ECO:0000256" key="4">
    <source>
        <dbReference type="ARBA" id="ARBA00022536"/>
    </source>
</evidence>
<keyword evidence="17" id="KW-1185">Reference proteome</keyword>
<evidence type="ECO:0000256" key="12">
    <source>
        <dbReference type="ARBA" id="ARBA00023180"/>
    </source>
</evidence>
<keyword evidence="4" id="KW-0245">EGF-like domain</keyword>
<dbReference type="SUPFAM" id="SSF81321">
    <property type="entry name" value="Family A G protein-coupled receptor-like"/>
    <property type="match status" value="1"/>
</dbReference>
<dbReference type="PANTHER" id="PTHR12011:SF433">
    <property type="entry name" value="ADHESION G PROTEIN-COUPLED RECEPTOR E1-LIKE-RELATED"/>
    <property type="match status" value="1"/>
</dbReference>
<dbReference type="CDD" id="cd15439">
    <property type="entry name" value="7tmB2_EMR"/>
    <property type="match status" value="1"/>
</dbReference>
<dbReference type="PROSITE" id="PS00650">
    <property type="entry name" value="G_PROTEIN_RECEP_F2_2"/>
    <property type="match status" value="1"/>
</dbReference>
<evidence type="ECO:0000259" key="16">
    <source>
        <dbReference type="PROSITE" id="PS50261"/>
    </source>
</evidence>